<accession>A0A068SUB7</accession>
<reference evidence="3" key="1">
    <citation type="journal article" date="2014" name="BMC Genomics">
        <title>Genome sequencing of two Neorhizobium galegae strains reveals a noeT gene responsible for the unusual acetylation of the nodulation factors.</title>
        <authorList>
            <person name="Osterman J."/>
            <person name="Marsh J."/>
            <person name="Laine P.K."/>
            <person name="Zeng Z."/>
            <person name="Alatalo E."/>
            <person name="Sullivan J.T."/>
            <person name="Young J.P."/>
            <person name="Thomas-Oates J."/>
            <person name="Paulin L."/>
            <person name="Lindstrom K."/>
        </authorList>
    </citation>
    <scope>NUCLEOTIDE SEQUENCE [LARGE SCALE GENOMIC DNA]</scope>
    <source>
        <strain evidence="3">HAMBI 540</strain>
    </source>
</reference>
<dbReference type="InterPro" id="IPR037914">
    <property type="entry name" value="SpoVT-AbrB_sf"/>
</dbReference>
<dbReference type="KEGG" id="ngg:RG540_CH25240"/>
<proteinExistence type="predicted"/>
<dbReference type="EMBL" id="HG938353">
    <property type="protein sequence ID" value="CDN48690.1"/>
    <property type="molecule type" value="Genomic_DNA"/>
</dbReference>
<dbReference type="Pfam" id="PF04014">
    <property type="entry name" value="MazE_antitoxin"/>
    <property type="match status" value="1"/>
</dbReference>
<dbReference type="SUPFAM" id="SSF89447">
    <property type="entry name" value="AbrB/MazE/MraZ-like"/>
    <property type="match status" value="1"/>
</dbReference>
<gene>
    <name evidence="2" type="ORF">RG540_CH25240</name>
</gene>
<sequence>MVRLKVTAKGQVTLKKEVLDHLGIKPGDEIDVDLQPKRQAMIHPIAGKLPIESVFGMFKNTTGKSYSIDEINEAIAASYAGEAEQ</sequence>
<evidence type="ECO:0000313" key="2">
    <source>
        <dbReference type="EMBL" id="CDN48690.1"/>
    </source>
</evidence>
<dbReference type="eggNOG" id="COG2002">
    <property type="taxonomic scope" value="Bacteria"/>
</dbReference>
<evidence type="ECO:0000259" key="1">
    <source>
        <dbReference type="SMART" id="SM00966"/>
    </source>
</evidence>
<dbReference type="Gene3D" id="2.10.260.10">
    <property type="match status" value="1"/>
</dbReference>
<dbReference type="OrthoDB" id="7190022at2"/>
<feature type="domain" description="SpoVT-AbrB" evidence="1">
    <location>
        <begin position="4"/>
        <end position="50"/>
    </location>
</feature>
<dbReference type="NCBIfam" id="TIGR01439">
    <property type="entry name" value="lp_hng_hel_AbrB"/>
    <property type="match status" value="1"/>
</dbReference>
<dbReference type="AlphaFoldDB" id="A0A068SUB7"/>
<dbReference type="Proteomes" id="UP000028181">
    <property type="component" value="Chromosome I"/>
</dbReference>
<evidence type="ECO:0000313" key="3">
    <source>
        <dbReference type="Proteomes" id="UP000028181"/>
    </source>
</evidence>
<organism evidence="2 3">
    <name type="scientific">Neorhizobium galegae bv. orientalis str. HAMBI 540</name>
    <dbReference type="NCBI Taxonomy" id="1028800"/>
    <lineage>
        <taxon>Bacteria</taxon>
        <taxon>Pseudomonadati</taxon>
        <taxon>Pseudomonadota</taxon>
        <taxon>Alphaproteobacteria</taxon>
        <taxon>Hyphomicrobiales</taxon>
        <taxon>Rhizobiaceae</taxon>
        <taxon>Rhizobium/Agrobacterium group</taxon>
        <taxon>Neorhizobium</taxon>
    </lineage>
</organism>
<protein>
    <submittedName>
        <fullName evidence="2">Looped-hinge helix DNA binding domain, AbrB family</fullName>
    </submittedName>
</protein>
<keyword evidence="3" id="KW-1185">Reference proteome</keyword>
<dbReference type="HOGENOM" id="CLU_158484_2_1_5"/>
<dbReference type="InterPro" id="IPR007159">
    <property type="entry name" value="SpoVT-AbrB_dom"/>
</dbReference>
<name>A0A068SUB7_NEOGA</name>
<dbReference type="GO" id="GO:0003677">
    <property type="term" value="F:DNA binding"/>
    <property type="evidence" value="ECO:0007669"/>
    <property type="project" value="InterPro"/>
</dbReference>
<dbReference type="PATRIC" id="fig|1028800.3.peg.2552"/>
<dbReference type="SMART" id="SM00966">
    <property type="entry name" value="SpoVT_AbrB"/>
    <property type="match status" value="1"/>
</dbReference>